<evidence type="ECO:0000256" key="12">
    <source>
        <dbReference type="ARBA" id="ARBA00029774"/>
    </source>
</evidence>
<dbReference type="Pfam" id="PF01451">
    <property type="entry name" value="LMWPc"/>
    <property type="match status" value="1"/>
</dbReference>
<dbReference type="GO" id="GO:0005737">
    <property type="term" value="C:cytoplasm"/>
    <property type="evidence" value="ECO:0007669"/>
    <property type="project" value="UniProtKB-SubCell"/>
</dbReference>
<dbReference type="GO" id="GO:0061710">
    <property type="term" value="F:L-threonylcarbamoyladenylate synthase"/>
    <property type="evidence" value="ECO:0007669"/>
    <property type="project" value="UniProtKB-EC"/>
</dbReference>
<evidence type="ECO:0000313" key="17">
    <source>
        <dbReference type="Proteomes" id="UP000231292"/>
    </source>
</evidence>
<dbReference type="GO" id="GO:0004725">
    <property type="term" value="F:protein tyrosine phosphatase activity"/>
    <property type="evidence" value="ECO:0007669"/>
    <property type="project" value="InterPro"/>
</dbReference>
<comment type="similarity">
    <text evidence="2">Belongs to the SUA5 family.</text>
</comment>
<comment type="caution">
    <text evidence="16">The sequence shown here is derived from an EMBL/GenBank/DDBJ whole genome shotgun (WGS) entry which is preliminary data.</text>
</comment>
<dbReference type="SUPFAM" id="SSF52788">
    <property type="entry name" value="Phosphotyrosine protein phosphatases I"/>
    <property type="match status" value="1"/>
</dbReference>
<keyword evidence="5" id="KW-0963">Cytoplasm</keyword>
<feature type="domain" description="YrdC-like" evidence="15">
    <location>
        <begin position="16"/>
        <end position="193"/>
    </location>
</feature>
<evidence type="ECO:0000256" key="10">
    <source>
        <dbReference type="ARBA" id="ARBA00022801"/>
    </source>
</evidence>
<name>A0A2G9YMJ3_9BACT</name>
<dbReference type="InterPro" id="IPR023485">
    <property type="entry name" value="Ptyr_pPase"/>
</dbReference>
<dbReference type="GO" id="GO:0000049">
    <property type="term" value="F:tRNA binding"/>
    <property type="evidence" value="ECO:0007669"/>
    <property type="project" value="TreeGrafter"/>
</dbReference>
<comment type="similarity">
    <text evidence="3">Belongs to the low molecular weight phosphotyrosine protein phosphatase family.</text>
</comment>
<evidence type="ECO:0000313" key="16">
    <source>
        <dbReference type="EMBL" id="PIP19933.1"/>
    </source>
</evidence>
<dbReference type="SMART" id="SM00226">
    <property type="entry name" value="LMWPc"/>
    <property type="match status" value="1"/>
</dbReference>
<dbReference type="PROSITE" id="PS51163">
    <property type="entry name" value="YRDC"/>
    <property type="match status" value="1"/>
</dbReference>
<dbReference type="Proteomes" id="UP000231292">
    <property type="component" value="Unassembled WGS sequence"/>
</dbReference>
<evidence type="ECO:0000256" key="6">
    <source>
        <dbReference type="ARBA" id="ARBA00022679"/>
    </source>
</evidence>
<dbReference type="EMBL" id="PCRK01000006">
    <property type="protein sequence ID" value="PIP19933.1"/>
    <property type="molecule type" value="Genomic_DNA"/>
</dbReference>
<dbReference type="PRINTS" id="PR00719">
    <property type="entry name" value="LMWPTPASE"/>
</dbReference>
<protein>
    <recommendedName>
        <fullName evidence="12">L-threonylcarbamoyladenylate synthase</fullName>
        <ecNumber evidence="4">2.7.7.87</ecNumber>
    </recommendedName>
    <alternativeName>
        <fullName evidence="12">L-threonylcarbamoyladenylate synthase</fullName>
    </alternativeName>
</protein>
<dbReference type="GO" id="GO:0008033">
    <property type="term" value="P:tRNA processing"/>
    <property type="evidence" value="ECO:0007669"/>
    <property type="project" value="UniProtKB-KW"/>
</dbReference>
<proteinExistence type="inferred from homology"/>
<keyword evidence="8" id="KW-0548">Nucleotidyltransferase</keyword>
<dbReference type="Gene3D" id="3.90.870.10">
    <property type="entry name" value="DHBP synthase"/>
    <property type="match status" value="1"/>
</dbReference>
<dbReference type="InterPro" id="IPR036196">
    <property type="entry name" value="Ptyr_pPase_sf"/>
</dbReference>
<dbReference type="InterPro" id="IPR006070">
    <property type="entry name" value="Sua5-like_dom"/>
</dbReference>
<evidence type="ECO:0000256" key="8">
    <source>
        <dbReference type="ARBA" id="ARBA00022695"/>
    </source>
</evidence>
<dbReference type="GO" id="GO:0006450">
    <property type="term" value="P:regulation of translational fidelity"/>
    <property type="evidence" value="ECO:0007669"/>
    <property type="project" value="TreeGrafter"/>
</dbReference>
<evidence type="ECO:0000256" key="3">
    <source>
        <dbReference type="ARBA" id="ARBA00011063"/>
    </source>
</evidence>
<dbReference type="SUPFAM" id="SSF55821">
    <property type="entry name" value="YrdC/RibB"/>
    <property type="match status" value="1"/>
</dbReference>
<dbReference type="AlphaFoldDB" id="A0A2G9YMJ3"/>
<sequence length="372" mass="41148">MNQAKIVRVDPGQIKEDYIREAAHILKSGGLVIIPTETVYGIAANMLNQKAVDRLYEIKKRPKDKPFSIHIAKKEKVEDFARDVPVGAYKLMDKFWPGPLTLILKGIKEPTVGLRMPDNEIALRVITEAYDPIICPSANLSGEPAPVNFEQAIKDLNGLVDFAIDARETKLGLESSIVDLAKDGFDILRRGAIKKEAIEAVIAKKNILFVCTGNSCRSVMAEAVLKKIIKDKKRNDLEVSSAGIMMLAGIGVSQGTREVLAKEGIDISKHISQKITKAMARKSDLILVMEKMHEDAILHLAPEVKNRVFLLKEFANPVRNHGILNKEKGVSNGAKINDSHTDIADPIGRPLDFYEKTFVSIKEAVERVSNLI</sequence>
<dbReference type="Gene3D" id="3.40.50.2300">
    <property type="match status" value="1"/>
</dbReference>
<evidence type="ECO:0000256" key="5">
    <source>
        <dbReference type="ARBA" id="ARBA00022490"/>
    </source>
</evidence>
<evidence type="ECO:0000256" key="9">
    <source>
        <dbReference type="ARBA" id="ARBA00022741"/>
    </source>
</evidence>
<dbReference type="GO" id="GO:0003725">
    <property type="term" value="F:double-stranded RNA binding"/>
    <property type="evidence" value="ECO:0007669"/>
    <property type="project" value="InterPro"/>
</dbReference>
<dbReference type="CDD" id="cd16344">
    <property type="entry name" value="LMWPAP"/>
    <property type="match status" value="1"/>
</dbReference>
<evidence type="ECO:0000259" key="15">
    <source>
        <dbReference type="PROSITE" id="PS51163"/>
    </source>
</evidence>
<comment type="catalytic activity">
    <reaction evidence="13">
        <text>L-threonine + hydrogencarbonate + ATP = L-threonylcarbamoyladenylate + diphosphate + H2O</text>
        <dbReference type="Rhea" id="RHEA:36407"/>
        <dbReference type="ChEBI" id="CHEBI:15377"/>
        <dbReference type="ChEBI" id="CHEBI:17544"/>
        <dbReference type="ChEBI" id="CHEBI:30616"/>
        <dbReference type="ChEBI" id="CHEBI:33019"/>
        <dbReference type="ChEBI" id="CHEBI:57926"/>
        <dbReference type="ChEBI" id="CHEBI:73682"/>
        <dbReference type="EC" id="2.7.7.87"/>
    </reaction>
</comment>
<dbReference type="EC" id="2.7.7.87" evidence="4"/>
<accession>A0A2G9YMJ3</accession>
<evidence type="ECO:0000256" key="2">
    <source>
        <dbReference type="ARBA" id="ARBA00007663"/>
    </source>
</evidence>
<dbReference type="NCBIfam" id="TIGR00057">
    <property type="entry name" value="L-threonylcarbamoyladenylate synthase"/>
    <property type="match status" value="1"/>
</dbReference>
<keyword evidence="11" id="KW-0067">ATP-binding</keyword>
<gene>
    <name evidence="16" type="ORF">COX41_00345</name>
</gene>
<feature type="active site" evidence="14">
    <location>
        <position position="217"/>
    </location>
</feature>
<organism evidence="16 17">
    <name type="scientific">Candidatus Sherwoodlollariibacterium unditelluris</name>
    <dbReference type="NCBI Taxonomy" id="1974757"/>
    <lineage>
        <taxon>Bacteria</taxon>
        <taxon>Pseudomonadati</taxon>
        <taxon>Candidatus Omnitrophota</taxon>
        <taxon>Candidatus Sherwoodlollariibacterium</taxon>
    </lineage>
</organism>
<dbReference type="Pfam" id="PF01300">
    <property type="entry name" value="Sua5_yciO_yrdC"/>
    <property type="match status" value="1"/>
</dbReference>
<evidence type="ECO:0000256" key="4">
    <source>
        <dbReference type="ARBA" id="ARBA00012584"/>
    </source>
</evidence>
<keyword evidence="6" id="KW-0808">Transferase</keyword>
<dbReference type="InterPro" id="IPR050156">
    <property type="entry name" value="TC-AMP_synthase_SUA5"/>
</dbReference>
<feature type="active site" description="Nucleophile" evidence="14">
    <location>
        <position position="211"/>
    </location>
</feature>
<evidence type="ECO:0000256" key="11">
    <source>
        <dbReference type="ARBA" id="ARBA00022840"/>
    </source>
</evidence>
<dbReference type="InterPro" id="IPR017945">
    <property type="entry name" value="DHBP_synth_RibB-like_a/b_dom"/>
</dbReference>
<comment type="subcellular location">
    <subcellularLocation>
        <location evidence="1">Cytoplasm</location>
    </subcellularLocation>
</comment>
<keyword evidence="9" id="KW-0547">Nucleotide-binding</keyword>
<keyword evidence="10" id="KW-0378">Hydrolase</keyword>
<dbReference type="PANTHER" id="PTHR17490">
    <property type="entry name" value="SUA5"/>
    <property type="match status" value="1"/>
</dbReference>
<evidence type="ECO:0000256" key="7">
    <source>
        <dbReference type="ARBA" id="ARBA00022694"/>
    </source>
</evidence>
<keyword evidence="7" id="KW-0819">tRNA processing</keyword>
<evidence type="ECO:0000256" key="14">
    <source>
        <dbReference type="PIRSR" id="PIRSR617867-1"/>
    </source>
</evidence>
<dbReference type="GO" id="GO:0005524">
    <property type="term" value="F:ATP binding"/>
    <property type="evidence" value="ECO:0007669"/>
    <property type="project" value="UniProtKB-KW"/>
</dbReference>
<evidence type="ECO:0000256" key="13">
    <source>
        <dbReference type="ARBA" id="ARBA00048366"/>
    </source>
</evidence>
<evidence type="ECO:0000256" key="1">
    <source>
        <dbReference type="ARBA" id="ARBA00004496"/>
    </source>
</evidence>
<reference evidence="16 17" key="1">
    <citation type="submission" date="2017-09" db="EMBL/GenBank/DDBJ databases">
        <title>Depth-based differentiation of microbial function through sediment-hosted aquifers and enrichment of novel symbionts in the deep terrestrial subsurface.</title>
        <authorList>
            <person name="Probst A.J."/>
            <person name="Ladd B."/>
            <person name="Jarett J.K."/>
            <person name="Geller-Mcgrath D.E."/>
            <person name="Sieber C.M."/>
            <person name="Emerson J.B."/>
            <person name="Anantharaman K."/>
            <person name="Thomas B.C."/>
            <person name="Malmstrom R."/>
            <person name="Stieglmeier M."/>
            <person name="Klingl A."/>
            <person name="Woyke T."/>
            <person name="Ryan C.M."/>
            <person name="Banfield J.F."/>
        </authorList>
    </citation>
    <scope>NUCLEOTIDE SEQUENCE [LARGE SCALE GENOMIC DNA]</scope>
    <source>
        <strain evidence="16">CG23_combo_of_CG06-09_8_20_14_all_41_10</strain>
    </source>
</reference>
<dbReference type="InterPro" id="IPR017867">
    <property type="entry name" value="Tyr_phospatase_low_mol_wt"/>
</dbReference>
<dbReference type="PANTHER" id="PTHR17490:SF16">
    <property type="entry name" value="THREONYLCARBAMOYL-AMP SYNTHASE"/>
    <property type="match status" value="1"/>
</dbReference>